<sequence>MHSLATNISSAHWHPVVVLVDVLLLQTAPVRLLAFSPYLQPPHCLSVETAGREYSHL</sequence>
<dbReference type="EnsemblMetazoa" id="Aqu2.1.42712_001">
    <property type="protein sequence ID" value="Aqu2.1.42712_001"/>
    <property type="gene ID" value="Aqu2.1.42712"/>
</dbReference>
<dbReference type="InParanoid" id="A0A1X7VRJ9"/>
<accession>A0A1X7VRJ9</accession>
<dbReference type="AlphaFoldDB" id="A0A1X7VRJ9"/>
<reference evidence="1" key="1">
    <citation type="submission" date="2017-05" db="UniProtKB">
        <authorList>
            <consortium name="EnsemblMetazoa"/>
        </authorList>
    </citation>
    <scope>IDENTIFICATION</scope>
</reference>
<organism evidence="1">
    <name type="scientific">Amphimedon queenslandica</name>
    <name type="common">Sponge</name>
    <dbReference type="NCBI Taxonomy" id="400682"/>
    <lineage>
        <taxon>Eukaryota</taxon>
        <taxon>Metazoa</taxon>
        <taxon>Porifera</taxon>
        <taxon>Demospongiae</taxon>
        <taxon>Heteroscleromorpha</taxon>
        <taxon>Haplosclerida</taxon>
        <taxon>Niphatidae</taxon>
        <taxon>Amphimedon</taxon>
    </lineage>
</organism>
<protein>
    <submittedName>
        <fullName evidence="1">Uncharacterized protein</fullName>
    </submittedName>
</protein>
<evidence type="ECO:0000313" key="1">
    <source>
        <dbReference type="EnsemblMetazoa" id="Aqu2.1.42712_001"/>
    </source>
</evidence>
<name>A0A1X7VRJ9_AMPQE</name>
<proteinExistence type="predicted"/>